<evidence type="ECO:0000259" key="2">
    <source>
        <dbReference type="Pfam" id="PF00496"/>
    </source>
</evidence>
<feature type="chain" id="PRO_5039698418" evidence="1">
    <location>
        <begin position="25"/>
        <end position="507"/>
    </location>
</feature>
<dbReference type="SUPFAM" id="SSF53850">
    <property type="entry name" value="Periplasmic binding protein-like II"/>
    <property type="match status" value="1"/>
</dbReference>
<evidence type="ECO:0000313" key="3">
    <source>
        <dbReference type="EMBL" id="SMC73767.1"/>
    </source>
</evidence>
<dbReference type="OrthoDB" id="9046151at2"/>
<dbReference type="GO" id="GO:1904680">
    <property type="term" value="F:peptide transmembrane transporter activity"/>
    <property type="evidence" value="ECO:0007669"/>
    <property type="project" value="TreeGrafter"/>
</dbReference>
<dbReference type="CDD" id="cd08503">
    <property type="entry name" value="PBP2_NikA_DppA_OppA_like_17"/>
    <property type="match status" value="1"/>
</dbReference>
<evidence type="ECO:0000256" key="1">
    <source>
        <dbReference type="SAM" id="SignalP"/>
    </source>
</evidence>
<dbReference type="Proteomes" id="UP000192674">
    <property type="component" value="Unassembled WGS sequence"/>
</dbReference>
<sequence>MITRRNLLLAAATVPLLSSCDSTASTATKSGGTLRAAFIGGGATETLNLFRGGTTLDFVRARAMHGTIGDIDPSAPDGVRYGVVERIDSAPDFSTYTLKVRPGVKFTDGSTVTARDIAFSLNLLATSQAGGYAAFVSDFDLTAAKATDDLTLVLPTKRPIADGRQILCLGASFVVKDGAKEITKDTPTCGPFRLTAFEPGRGSTLVRNDQFYGRAPQLDGLELLSIADNAARLNAVRGGQADFAFDLDATLVRTIDGDPRLAVRQTSAPSLSALYFSMNIASPPFDNPKVREAFKLAVNRQTIVDTAVSGRGQIGNDLFGFGYADYATDIPQRAYDPDRARALLREAGADGFSVALTTGPEAGGLVEAATLVVEQLNQVGVKATLDQKPAGQLFADLNAYVRLPFASAYSTPTPPTLYYQLSYAGGAPFGLGWNRPDVDALMLKARTSASADERRAAAIQAQQVLWAEGNAIVPVLKPYLNVSVSNLVGVEKGLLESYPSFAEASFQ</sequence>
<keyword evidence="4" id="KW-1185">Reference proteome</keyword>
<dbReference type="InterPro" id="IPR030678">
    <property type="entry name" value="Peptide/Ni-bd"/>
</dbReference>
<dbReference type="Pfam" id="PF00496">
    <property type="entry name" value="SBP_bac_5"/>
    <property type="match status" value="1"/>
</dbReference>
<protein>
    <submittedName>
        <fullName evidence="3">Peptide/nickel transport system substrate-binding protein</fullName>
    </submittedName>
</protein>
<keyword evidence="1" id="KW-0732">Signal</keyword>
<evidence type="ECO:0000313" key="4">
    <source>
        <dbReference type="Proteomes" id="UP000192674"/>
    </source>
</evidence>
<dbReference type="PANTHER" id="PTHR30290">
    <property type="entry name" value="PERIPLASMIC BINDING COMPONENT OF ABC TRANSPORTER"/>
    <property type="match status" value="1"/>
</dbReference>
<feature type="domain" description="Solute-binding protein family 5" evidence="2">
    <location>
        <begin position="82"/>
        <end position="422"/>
    </location>
</feature>
<dbReference type="InterPro" id="IPR000914">
    <property type="entry name" value="SBP_5_dom"/>
</dbReference>
<dbReference type="GO" id="GO:0043190">
    <property type="term" value="C:ATP-binding cassette (ABC) transporter complex"/>
    <property type="evidence" value="ECO:0007669"/>
    <property type="project" value="InterPro"/>
</dbReference>
<dbReference type="Gene3D" id="3.40.190.10">
    <property type="entry name" value="Periplasmic binding protein-like II"/>
    <property type="match status" value="1"/>
</dbReference>
<dbReference type="PIRSF" id="PIRSF002741">
    <property type="entry name" value="MppA"/>
    <property type="match status" value="1"/>
</dbReference>
<reference evidence="3 4" key="1">
    <citation type="submission" date="2017-04" db="EMBL/GenBank/DDBJ databases">
        <authorList>
            <person name="Afonso C.L."/>
            <person name="Miller P.J."/>
            <person name="Scott M.A."/>
            <person name="Spackman E."/>
            <person name="Goraichik I."/>
            <person name="Dimitrov K.M."/>
            <person name="Suarez D.L."/>
            <person name="Swayne D.E."/>
        </authorList>
    </citation>
    <scope>NUCLEOTIDE SEQUENCE [LARGE SCALE GENOMIC DNA]</scope>
    <source>
        <strain evidence="3 4">DSM 43828</strain>
    </source>
</reference>
<dbReference type="InterPro" id="IPR039424">
    <property type="entry name" value="SBP_5"/>
</dbReference>
<accession>A0A1W2BLF2</accession>
<dbReference type="GO" id="GO:0015833">
    <property type="term" value="P:peptide transport"/>
    <property type="evidence" value="ECO:0007669"/>
    <property type="project" value="TreeGrafter"/>
</dbReference>
<dbReference type="GO" id="GO:0042597">
    <property type="term" value="C:periplasmic space"/>
    <property type="evidence" value="ECO:0007669"/>
    <property type="project" value="UniProtKB-ARBA"/>
</dbReference>
<name>A0A1W2BLF2_KIBAR</name>
<dbReference type="PROSITE" id="PS51257">
    <property type="entry name" value="PROKAR_LIPOPROTEIN"/>
    <property type="match status" value="1"/>
</dbReference>
<dbReference type="RefSeq" id="WP_084425405.1">
    <property type="nucleotide sequence ID" value="NZ_FWXV01000001.1"/>
</dbReference>
<gene>
    <name evidence="3" type="ORF">SAMN05661093_01802</name>
</gene>
<dbReference type="AlphaFoldDB" id="A0A1W2BLF2"/>
<feature type="signal peptide" evidence="1">
    <location>
        <begin position="1"/>
        <end position="24"/>
    </location>
</feature>
<proteinExistence type="predicted"/>
<dbReference type="EMBL" id="FWXV01000001">
    <property type="protein sequence ID" value="SMC73767.1"/>
    <property type="molecule type" value="Genomic_DNA"/>
</dbReference>
<dbReference type="Gene3D" id="3.10.105.10">
    <property type="entry name" value="Dipeptide-binding Protein, Domain 3"/>
    <property type="match status" value="1"/>
</dbReference>
<organism evidence="3 4">
    <name type="scientific">Kibdelosporangium aridum</name>
    <dbReference type="NCBI Taxonomy" id="2030"/>
    <lineage>
        <taxon>Bacteria</taxon>
        <taxon>Bacillati</taxon>
        <taxon>Actinomycetota</taxon>
        <taxon>Actinomycetes</taxon>
        <taxon>Pseudonocardiales</taxon>
        <taxon>Pseudonocardiaceae</taxon>
        <taxon>Kibdelosporangium</taxon>
    </lineage>
</organism>
<dbReference type="PANTHER" id="PTHR30290:SF65">
    <property type="entry name" value="MONOACYL PHOSPHATIDYLINOSITOL TETRAMANNOSIDE-BINDING PROTEIN LPQW-RELATED"/>
    <property type="match status" value="1"/>
</dbReference>